<keyword evidence="2" id="KW-1185">Reference proteome</keyword>
<feature type="non-terminal residue" evidence="1">
    <location>
        <position position="1"/>
    </location>
</feature>
<accession>A0AAV5UQU6</accession>
<protein>
    <submittedName>
        <fullName evidence="1">Uncharacterized protein</fullName>
    </submittedName>
</protein>
<dbReference type="AlphaFoldDB" id="A0AAV5UQU6"/>
<evidence type="ECO:0000313" key="1">
    <source>
        <dbReference type="EMBL" id="GMT09506.1"/>
    </source>
</evidence>
<proteinExistence type="predicted"/>
<dbReference type="Proteomes" id="UP001432322">
    <property type="component" value="Unassembled WGS sequence"/>
</dbReference>
<comment type="caution">
    <text evidence="1">The sequence shown here is derived from an EMBL/GenBank/DDBJ whole genome shotgun (WGS) entry which is preliminary data.</text>
</comment>
<feature type="non-terminal residue" evidence="1">
    <location>
        <position position="74"/>
    </location>
</feature>
<gene>
    <name evidence="1" type="ORF">PFISCL1PPCAC_803</name>
</gene>
<reference evidence="1" key="1">
    <citation type="submission" date="2023-10" db="EMBL/GenBank/DDBJ databases">
        <title>Genome assembly of Pristionchus species.</title>
        <authorList>
            <person name="Yoshida K."/>
            <person name="Sommer R.J."/>
        </authorList>
    </citation>
    <scope>NUCLEOTIDE SEQUENCE</scope>
    <source>
        <strain evidence="1">RS5133</strain>
    </source>
</reference>
<sequence length="74" mass="8838">EALNILRVDGSIRRADDRSWQLPAERGHTLRKRERALRVSLPQWRRPIDARPEYYKCALLICHPLSNESRLVYR</sequence>
<name>A0AAV5UQU6_9BILA</name>
<organism evidence="1 2">
    <name type="scientific">Pristionchus fissidentatus</name>
    <dbReference type="NCBI Taxonomy" id="1538716"/>
    <lineage>
        <taxon>Eukaryota</taxon>
        <taxon>Metazoa</taxon>
        <taxon>Ecdysozoa</taxon>
        <taxon>Nematoda</taxon>
        <taxon>Chromadorea</taxon>
        <taxon>Rhabditida</taxon>
        <taxon>Rhabditina</taxon>
        <taxon>Diplogasteromorpha</taxon>
        <taxon>Diplogasteroidea</taxon>
        <taxon>Neodiplogasteridae</taxon>
        <taxon>Pristionchus</taxon>
    </lineage>
</organism>
<evidence type="ECO:0000313" key="2">
    <source>
        <dbReference type="Proteomes" id="UP001432322"/>
    </source>
</evidence>
<dbReference type="EMBL" id="BTSY01000001">
    <property type="protein sequence ID" value="GMT09506.1"/>
    <property type="molecule type" value="Genomic_DNA"/>
</dbReference>